<organism evidence="1 2">
    <name type="scientific">Izhakiella capsodis</name>
    <dbReference type="NCBI Taxonomy" id="1367852"/>
    <lineage>
        <taxon>Bacteria</taxon>
        <taxon>Pseudomonadati</taxon>
        <taxon>Pseudomonadota</taxon>
        <taxon>Gammaproteobacteria</taxon>
        <taxon>Enterobacterales</taxon>
        <taxon>Erwiniaceae</taxon>
        <taxon>Izhakiella</taxon>
    </lineage>
</organism>
<keyword evidence="2" id="KW-1185">Reference proteome</keyword>
<sequence length="97" mass="10779">MALTTIGASIHGFTGLSCAQACATGTAPGFSPRHRWINLCLHQGAPQRRYTSVPVTQNARNEHSSDLKQKYNPVIIPPVNDNHFHLNRMPQCQILQF</sequence>
<proteinExistence type="predicted"/>
<gene>
    <name evidence="1" type="ORF">SAMN05216516_102171</name>
</gene>
<dbReference type="Proteomes" id="UP000242222">
    <property type="component" value="Unassembled WGS sequence"/>
</dbReference>
<evidence type="ECO:0000313" key="2">
    <source>
        <dbReference type="Proteomes" id="UP000242222"/>
    </source>
</evidence>
<dbReference type="EMBL" id="FOVC01000002">
    <property type="protein sequence ID" value="SFN06452.1"/>
    <property type="molecule type" value="Genomic_DNA"/>
</dbReference>
<accession>A0A1I4VYX6</accession>
<protein>
    <submittedName>
        <fullName evidence="1">Uncharacterized protein</fullName>
    </submittedName>
</protein>
<dbReference type="STRING" id="1367852.SAMN05216516_102171"/>
<evidence type="ECO:0000313" key="1">
    <source>
        <dbReference type="EMBL" id="SFN06452.1"/>
    </source>
</evidence>
<dbReference type="AlphaFoldDB" id="A0A1I4VYX6"/>
<reference evidence="2" key="1">
    <citation type="submission" date="2016-10" db="EMBL/GenBank/DDBJ databases">
        <authorList>
            <person name="Varghese N."/>
            <person name="Submissions S."/>
        </authorList>
    </citation>
    <scope>NUCLEOTIDE SEQUENCE [LARGE SCALE GENOMIC DNA]</scope>
    <source>
        <strain evidence="2">N6PO6</strain>
    </source>
</reference>
<name>A0A1I4VYX6_9GAMM</name>